<evidence type="ECO:0000313" key="2">
    <source>
        <dbReference type="EMBL" id="KAF5366718.1"/>
    </source>
</evidence>
<reference evidence="2 3" key="1">
    <citation type="journal article" date="2020" name="ISME J.">
        <title>Uncovering the hidden diversity of litter-decomposition mechanisms in mushroom-forming fungi.</title>
        <authorList>
            <person name="Floudas D."/>
            <person name="Bentzer J."/>
            <person name="Ahren D."/>
            <person name="Johansson T."/>
            <person name="Persson P."/>
            <person name="Tunlid A."/>
        </authorList>
    </citation>
    <scope>NUCLEOTIDE SEQUENCE [LARGE SCALE GENOMIC DNA]</scope>
    <source>
        <strain evidence="2 3">CBS 291.85</strain>
    </source>
</reference>
<dbReference type="AlphaFoldDB" id="A0A8H5GKL6"/>
<protein>
    <submittedName>
        <fullName evidence="2">Uncharacterized protein</fullName>
    </submittedName>
</protein>
<proteinExistence type="predicted"/>
<sequence length="566" mass="63912">MESSSIGLFADGSTLPSPSSAFTDFNDEQISSRADYVALVNVVSASATCVDTDNQSDAEGKSVVSNEDVQNVTAPTPDRLDQSLASLTPVDTDTGESDVRRESVVSDEDGKADDEGDGGYWKHSANGKQVDVLGESLSFDESNSEVEDQSRNGQPPSPEDPGSEVEETAIFNESGDEELDFNRGFDGLSITMDGILLPLQRLRYIFTVETLHSWSTVRLKLDVDLENKDRNFFGEFLESTIVDVRAQCPILLIGVWSLFYFKNLTSLRLDNVFFDYEGEYNNYVLDILKKCTNLIEGYFVVPRTSRIFREARREVHCPKLQYLTLGFVEEASNYSAIHILPHLKCPRLIFLHILHDFGSSEMDDEEYCPVPDILTKFFITSRYPPVQCVRFEKVPWLDQMDLYQCLADRSASLTAVDIRYCPHIHLGWISRAFNYKRAVHDFVPYLRELALASYYVYSHEVKRQLNRMIKSRRVVLNPEDDDPYHLEYLKKVLLLELHFYEADVNGRTEGEEEWVDELKFGIRVDEAGSGEAGEKELSSGLLLDEAGAGEQDGDGDCNEAVRRGGD</sequence>
<feature type="region of interest" description="Disordered" evidence="1">
    <location>
        <begin position="544"/>
        <end position="566"/>
    </location>
</feature>
<feature type="region of interest" description="Disordered" evidence="1">
    <location>
        <begin position="51"/>
        <end position="125"/>
    </location>
</feature>
<feature type="region of interest" description="Disordered" evidence="1">
    <location>
        <begin position="139"/>
        <end position="165"/>
    </location>
</feature>
<accession>A0A8H5GKL6</accession>
<organism evidence="2 3">
    <name type="scientific">Tetrapyrgos nigripes</name>
    <dbReference type="NCBI Taxonomy" id="182062"/>
    <lineage>
        <taxon>Eukaryota</taxon>
        <taxon>Fungi</taxon>
        <taxon>Dikarya</taxon>
        <taxon>Basidiomycota</taxon>
        <taxon>Agaricomycotina</taxon>
        <taxon>Agaricomycetes</taxon>
        <taxon>Agaricomycetidae</taxon>
        <taxon>Agaricales</taxon>
        <taxon>Marasmiineae</taxon>
        <taxon>Marasmiaceae</taxon>
        <taxon>Tetrapyrgos</taxon>
    </lineage>
</organism>
<dbReference type="Proteomes" id="UP000559256">
    <property type="component" value="Unassembled WGS sequence"/>
</dbReference>
<keyword evidence="3" id="KW-1185">Reference proteome</keyword>
<name>A0A8H5GKL6_9AGAR</name>
<evidence type="ECO:0000256" key="1">
    <source>
        <dbReference type="SAM" id="MobiDB-lite"/>
    </source>
</evidence>
<dbReference type="EMBL" id="JAACJM010000021">
    <property type="protein sequence ID" value="KAF5366718.1"/>
    <property type="molecule type" value="Genomic_DNA"/>
</dbReference>
<comment type="caution">
    <text evidence="2">The sequence shown here is derived from an EMBL/GenBank/DDBJ whole genome shotgun (WGS) entry which is preliminary data.</text>
</comment>
<feature type="compositionally biased region" description="Acidic residues" evidence="1">
    <location>
        <begin position="105"/>
        <end position="117"/>
    </location>
</feature>
<evidence type="ECO:0000313" key="3">
    <source>
        <dbReference type="Proteomes" id="UP000559256"/>
    </source>
</evidence>
<dbReference type="SUPFAM" id="SSF52047">
    <property type="entry name" value="RNI-like"/>
    <property type="match status" value="1"/>
</dbReference>
<gene>
    <name evidence="2" type="ORF">D9758_006461</name>
</gene>
<feature type="compositionally biased region" description="Polar residues" evidence="1">
    <location>
        <begin position="51"/>
        <end position="74"/>
    </location>
</feature>
<feature type="region of interest" description="Disordered" evidence="1">
    <location>
        <begin position="1"/>
        <end position="21"/>
    </location>
</feature>